<evidence type="ECO:0000259" key="1">
    <source>
        <dbReference type="Pfam" id="PF00646"/>
    </source>
</evidence>
<name>A0AAD7FVD1_9AGAR</name>
<sequence length="625" mass="69877">MSSWDRVPNELWHDILGFVPRESLPRIASSHRQFNALCRTILFDHFTFCPYAEDQGLIALPSPKDIQHSLERLSFLCSDDIAPLVRQCTLTPGYFFKRSNAPLKEPDVSSYTLLAAFFEKFENFTGLQKFSAHFIHFSHAGLTGLCQLPLLADVHIYACTVDHGLDTSGLELPTPRFAYGDVYEAYGDVHKAREGPEIWLSLVNPAHLRDLSVRGNPLLAATAIAASPLFANVCSLGLNLTTSESQTRATLSRFPAVRVLTLSQQWTTAPQCELPSSSVQILPALEEYQGSPQPLHLFFTRPTLRNLQVGVCDAADLIAEFRDESNPHITSAVLSFTGNDLHAEQFNAICAALPGLVDLHIFLCTDEPPVWNNPVHGLTSRSAIFFSSLVDTPALPQTLQRFGVEWRCEYAMDYDEEVTESEDIDKVVGMRDKIFERCPELHTVWLDGDDFCVGWRKIRRRGEDSIVGFRTSSREHTKSVHGSSSILKLLLFPTVCSTSHFICGYRSESAGKPEMDKAFEMQQRLLARFPQLHTPWADGGNFLFGWSKVTHEPDKLFGFGTSGGCGSIHTNSRKDSTLFGEAREMMADDSTSGRDGEVVRLGSSQHTFHRGFPSLWEPLTRPIYK</sequence>
<dbReference type="AlphaFoldDB" id="A0AAD7FVD1"/>
<evidence type="ECO:0000313" key="2">
    <source>
        <dbReference type="EMBL" id="KAJ7644762.1"/>
    </source>
</evidence>
<dbReference type="EMBL" id="JARKIF010000003">
    <property type="protein sequence ID" value="KAJ7644762.1"/>
    <property type="molecule type" value="Genomic_DNA"/>
</dbReference>
<protein>
    <recommendedName>
        <fullName evidence="1">F-box domain-containing protein</fullName>
    </recommendedName>
</protein>
<evidence type="ECO:0000313" key="3">
    <source>
        <dbReference type="Proteomes" id="UP001221142"/>
    </source>
</evidence>
<keyword evidence="3" id="KW-1185">Reference proteome</keyword>
<dbReference type="Proteomes" id="UP001221142">
    <property type="component" value="Unassembled WGS sequence"/>
</dbReference>
<feature type="domain" description="F-box" evidence="1">
    <location>
        <begin position="4"/>
        <end position="43"/>
    </location>
</feature>
<dbReference type="SUPFAM" id="SSF52047">
    <property type="entry name" value="RNI-like"/>
    <property type="match status" value="1"/>
</dbReference>
<dbReference type="InterPro" id="IPR001810">
    <property type="entry name" value="F-box_dom"/>
</dbReference>
<comment type="caution">
    <text evidence="2">The sequence shown here is derived from an EMBL/GenBank/DDBJ whole genome shotgun (WGS) entry which is preliminary data.</text>
</comment>
<reference evidence="2" key="1">
    <citation type="submission" date="2023-03" db="EMBL/GenBank/DDBJ databases">
        <title>Massive genome expansion in bonnet fungi (Mycena s.s.) driven by repeated elements and novel gene families across ecological guilds.</title>
        <authorList>
            <consortium name="Lawrence Berkeley National Laboratory"/>
            <person name="Harder C.B."/>
            <person name="Miyauchi S."/>
            <person name="Viragh M."/>
            <person name="Kuo A."/>
            <person name="Thoen E."/>
            <person name="Andreopoulos B."/>
            <person name="Lu D."/>
            <person name="Skrede I."/>
            <person name="Drula E."/>
            <person name="Henrissat B."/>
            <person name="Morin E."/>
            <person name="Kohler A."/>
            <person name="Barry K."/>
            <person name="LaButti K."/>
            <person name="Morin E."/>
            <person name="Salamov A."/>
            <person name="Lipzen A."/>
            <person name="Mereny Z."/>
            <person name="Hegedus B."/>
            <person name="Baldrian P."/>
            <person name="Stursova M."/>
            <person name="Weitz H."/>
            <person name="Taylor A."/>
            <person name="Grigoriev I.V."/>
            <person name="Nagy L.G."/>
            <person name="Martin F."/>
            <person name="Kauserud H."/>
        </authorList>
    </citation>
    <scope>NUCLEOTIDE SEQUENCE</scope>
    <source>
        <strain evidence="2">9284</strain>
    </source>
</reference>
<dbReference type="Pfam" id="PF00646">
    <property type="entry name" value="F-box"/>
    <property type="match status" value="1"/>
</dbReference>
<accession>A0AAD7FVD1</accession>
<organism evidence="2 3">
    <name type="scientific">Roridomyces roridus</name>
    <dbReference type="NCBI Taxonomy" id="1738132"/>
    <lineage>
        <taxon>Eukaryota</taxon>
        <taxon>Fungi</taxon>
        <taxon>Dikarya</taxon>
        <taxon>Basidiomycota</taxon>
        <taxon>Agaricomycotina</taxon>
        <taxon>Agaricomycetes</taxon>
        <taxon>Agaricomycetidae</taxon>
        <taxon>Agaricales</taxon>
        <taxon>Marasmiineae</taxon>
        <taxon>Mycenaceae</taxon>
        <taxon>Roridomyces</taxon>
    </lineage>
</organism>
<proteinExistence type="predicted"/>
<gene>
    <name evidence="2" type="ORF">FB45DRAFT_1053434</name>
</gene>